<proteinExistence type="predicted"/>
<keyword evidence="1" id="KW-0812">Transmembrane</keyword>
<feature type="transmembrane region" description="Helical" evidence="1">
    <location>
        <begin position="123"/>
        <end position="145"/>
    </location>
</feature>
<evidence type="ECO:0000313" key="3">
    <source>
        <dbReference type="Proteomes" id="UP001515780"/>
    </source>
</evidence>
<name>A0ABX0RRK9_9GAMM</name>
<keyword evidence="3" id="KW-1185">Reference proteome</keyword>
<feature type="transmembrane region" description="Helical" evidence="1">
    <location>
        <begin position="97"/>
        <end position="117"/>
    </location>
</feature>
<protein>
    <submittedName>
        <fullName evidence="2">Uncharacterized protein</fullName>
    </submittedName>
</protein>
<dbReference type="EMBL" id="VWXC01000003">
    <property type="protein sequence ID" value="NIG18265.1"/>
    <property type="molecule type" value="Genomic_DNA"/>
</dbReference>
<gene>
    <name evidence="2" type="ORF">F3J37_06165</name>
</gene>
<organism evidence="2 3">
    <name type="scientific">Candidatus Pantoea communis</name>
    <dbReference type="NCBI Taxonomy" id="2608354"/>
    <lineage>
        <taxon>Bacteria</taxon>
        <taxon>Pseudomonadati</taxon>
        <taxon>Pseudomonadota</taxon>
        <taxon>Gammaproteobacteria</taxon>
        <taxon>Enterobacterales</taxon>
        <taxon>Erwiniaceae</taxon>
        <taxon>Pantoea</taxon>
    </lineage>
</organism>
<evidence type="ECO:0000256" key="1">
    <source>
        <dbReference type="SAM" id="Phobius"/>
    </source>
</evidence>
<dbReference type="RefSeq" id="WP_166932430.1">
    <property type="nucleotide sequence ID" value="NZ_VWXC01000003.1"/>
</dbReference>
<accession>A0ABX0RRK9</accession>
<keyword evidence="1" id="KW-1133">Transmembrane helix</keyword>
<comment type="caution">
    <text evidence="2">The sequence shown here is derived from an EMBL/GenBank/DDBJ whole genome shotgun (WGS) entry which is preliminary data.</text>
</comment>
<sequence length="213" mass="23714">MDSAKEIARKMLAVINADNAGMLTAFTKGFIRLPVSLAYLGYDFIDTDSRSSRFDDKIRFAELIKNGISGQDVLPRAIEVFTDEFAHRVDRYDVLKVMGNVSATITGGVTFTSLTGVNLGRVLLSSMLGSIMSGFAISGVLAIGAEQSRAIYTSLALRQRNFERWYKLKSRGNLDLLYFIIEDVVGPYEKACDIADSNPEEFKKICRYFFEGL</sequence>
<dbReference type="Proteomes" id="UP001515780">
    <property type="component" value="Unassembled WGS sequence"/>
</dbReference>
<reference evidence="2 3" key="1">
    <citation type="journal article" date="2019" name="bioRxiv">
        <title>Bacteria contribute to plant secondary compound degradation in a generalist herbivore system.</title>
        <authorList>
            <person name="Francoeur C.B."/>
            <person name="Khadempour L."/>
            <person name="Moreira-Soto R.D."/>
            <person name="Gotting K."/>
            <person name="Book A.J."/>
            <person name="Pinto-Tomas A.A."/>
            <person name="Keefover-Ring K."/>
            <person name="Currie C.R."/>
        </authorList>
    </citation>
    <scope>NUCLEOTIDE SEQUENCE [LARGE SCALE GENOMIC DNA]</scope>
    <source>
        <strain evidence="2">Al-1710</strain>
    </source>
</reference>
<evidence type="ECO:0000313" key="2">
    <source>
        <dbReference type="EMBL" id="NIG18265.1"/>
    </source>
</evidence>
<keyword evidence="1" id="KW-0472">Membrane</keyword>